<dbReference type="Proteomes" id="UP001162480">
    <property type="component" value="Chromosome 2"/>
</dbReference>
<sequence length="132" mass="15473">MSSTFSYQRNYNSEFGPGILKIAHSEIKRNLQILAFLLCRRCGFDRLRLTELTSYSKEYKSFVLKSLRSFNEYTILSVATREKGVLQWKNTFSATEDNQVSNDEDKLFDRLNLPPNRRYTKLNSTSLVKLQE</sequence>
<gene>
    <name evidence="1" type="ORF">OCTVUL_1B024356</name>
</gene>
<name>A0AA36AM92_OCTVU</name>
<protein>
    <submittedName>
        <fullName evidence="1">Uncharacterized protein</fullName>
    </submittedName>
</protein>
<evidence type="ECO:0000313" key="2">
    <source>
        <dbReference type="Proteomes" id="UP001162480"/>
    </source>
</evidence>
<evidence type="ECO:0000313" key="1">
    <source>
        <dbReference type="EMBL" id="CAI9718614.1"/>
    </source>
</evidence>
<organism evidence="1 2">
    <name type="scientific">Octopus vulgaris</name>
    <name type="common">Common octopus</name>
    <dbReference type="NCBI Taxonomy" id="6645"/>
    <lineage>
        <taxon>Eukaryota</taxon>
        <taxon>Metazoa</taxon>
        <taxon>Spiralia</taxon>
        <taxon>Lophotrochozoa</taxon>
        <taxon>Mollusca</taxon>
        <taxon>Cephalopoda</taxon>
        <taxon>Coleoidea</taxon>
        <taxon>Octopodiformes</taxon>
        <taxon>Octopoda</taxon>
        <taxon>Incirrata</taxon>
        <taxon>Octopodidae</taxon>
        <taxon>Octopus</taxon>
    </lineage>
</organism>
<dbReference type="EMBL" id="OX597815">
    <property type="protein sequence ID" value="CAI9718614.1"/>
    <property type="molecule type" value="Genomic_DNA"/>
</dbReference>
<dbReference type="AlphaFoldDB" id="A0AA36AM92"/>
<keyword evidence="2" id="KW-1185">Reference proteome</keyword>
<accession>A0AA36AM92</accession>
<proteinExistence type="predicted"/>
<reference evidence="1" key="1">
    <citation type="submission" date="2023-08" db="EMBL/GenBank/DDBJ databases">
        <authorList>
            <person name="Alioto T."/>
            <person name="Alioto T."/>
            <person name="Gomez Garrido J."/>
        </authorList>
    </citation>
    <scope>NUCLEOTIDE SEQUENCE</scope>
</reference>